<feature type="domain" description="Protein kinase" evidence="8">
    <location>
        <begin position="389"/>
        <end position="782"/>
    </location>
</feature>
<dbReference type="PROSITE" id="PS00108">
    <property type="entry name" value="PROTEIN_KINASE_ST"/>
    <property type="match status" value="1"/>
</dbReference>
<dbReference type="SMART" id="SM00220">
    <property type="entry name" value="S_TKc"/>
    <property type="match status" value="1"/>
</dbReference>
<keyword evidence="1" id="KW-0723">Serine/threonine-protein kinase</keyword>
<dbReference type="InterPro" id="IPR051175">
    <property type="entry name" value="CLK_kinases"/>
</dbReference>
<feature type="compositionally biased region" description="Basic and acidic residues" evidence="7">
    <location>
        <begin position="164"/>
        <end position="178"/>
    </location>
</feature>
<feature type="region of interest" description="Disordered" evidence="7">
    <location>
        <begin position="718"/>
        <end position="748"/>
    </location>
</feature>
<feature type="binding site" evidence="6">
    <location>
        <position position="418"/>
    </location>
    <ligand>
        <name>ATP</name>
        <dbReference type="ChEBI" id="CHEBI:30616"/>
    </ligand>
</feature>
<dbReference type="EMBL" id="MCFL01000001">
    <property type="protein sequence ID" value="ORZ41555.1"/>
    <property type="molecule type" value="Genomic_DNA"/>
</dbReference>
<evidence type="ECO:0000256" key="5">
    <source>
        <dbReference type="ARBA" id="ARBA00022840"/>
    </source>
</evidence>
<feature type="compositionally biased region" description="Low complexity" evidence="7">
    <location>
        <begin position="216"/>
        <end position="233"/>
    </location>
</feature>
<dbReference type="STRING" id="765915.A0A1Y2I3V7"/>
<accession>A0A1Y2I3V7</accession>
<feature type="compositionally biased region" description="Low complexity" evidence="7">
    <location>
        <begin position="718"/>
        <end position="736"/>
    </location>
</feature>
<dbReference type="InterPro" id="IPR000719">
    <property type="entry name" value="Prot_kinase_dom"/>
</dbReference>
<keyword evidence="5 6" id="KW-0067">ATP-binding</keyword>
<feature type="region of interest" description="Disordered" evidence="7">
    <location>
        <begin position="835"/>
        <end position="860"/>
    </location>
</feature>
<dbReference type="PANTHER" id="PTHR45646">
    <property type="entry name" value="SERINE/THREONINE-PROTEIN KINASE DOA-RELATED"/>
    <property type="match status" value="1"/>
</dbReference>
<feature type="compositionally biased region" description="Basic residues" evidence="7">
    <location>
        <begin position="1"/>
        <end position="18"/>
    </location>
</feature>
<evidence type="ECO:0000256" key="6">
    <source>
        <dbReference type="PROSITE-ProRule" id="PRU10141"/>
    </source>
</evidence>
<dbReference type="PANTHER" id="PTHR45646:SF11">
    <property type="entry name" value="SERINE_THREONINE-PROTEIN KINASE DOA"/>
    <property type="match status" value="1"/>
</dbReference>
<dbReference type="PROSITE" id="PS50011">
    <property type="entry name" value="PROTEIN_KINASE_DOM"/>
    <property type="match status" value="1"/>
</dbReference>
<dbReference type="AlphaFoldDB" id="A0A1Y2I3V7"/>
<feature type="region of interest" description="Disordered" evidence="7">
    <location>
        <begin position="793"/>
        <end position="820"/>
    </location>
</feature>
<reference evidence="9 10" key="1">
    <citation type="submission" date="2016-07" db="EMBL/GenBank/DDBJ databases">
        <title>Pervasive Adenine N6-methylation of Active Genes in Fungi.</title>
        <authorList>
            <consortium name="DOE Joint Genome Institute"/>
            <person name="Mondo S.J."/>
            <person name="Dannebaum R.O."/>
            <person name="Kuo R.C."/>
            <person name="Labutti K."/>
            <person name="Haridas S."/>
            <person name="Kuo A."/>
            <person name="Salamov A."/>
            <person name="Ahrendt S.R."/>
            <person name="Lipzen A."/>
            <person name="Sullivan W."/>
            <person name="Andreopoulos W.B."/>
            <person name="Clum A."/>
            <person name="Lindquist E."/>
            <person name="Daum C."/>
            <person name="Ramamoorthy G.K."/>
            <person name="Gryganskyi A."/>
            <person name="Culley D."/>
            <person name="Magnuson J.K."/>
            <person name="James T.Y."/>
            <person name="O'Malley M.A."/>
            <person name="Stajich J.E."/>
            <person name="Spatafora J.W."/>
            <person name="Visel A."/>
            <person name="Grigoriev I.V."/>
        </authorList>
    </citation>
    <scope>NUCLEOTIDE SEQUENCE [LARGE SCALE GENOMIC DNA]</scope>
    <source>
        <strain evidence="9 10">PL171</strain>
    </source>
</reference>
<dbReference type="Gene3D" id="1.10.510.10">
    <property type="entry name" value="Transferase(Phosphotransferase) domain 1"/>
    <property type="match status" value="2"/>
</dbReference>
<evidence type="ECO:0000256" key="1">
    <source>
        <dbReference type="ARBA" id="ARBA00022527"/>
    </source>
</evidence>
<gene>
    <name evidence="9" type="ORF">BCR44DRAFT_1009389</name>
</gene>
<organism evidence="9 10">
    <name type="scientific">Catenaria anguillulae PL171</name>
    <dbReference type="NCBI Taxonomy" id="765915"/>
    <lineage>
        <taxon>Eukaryota</taxon>
        <taxon>Fungi</taxon>
        <taxon>Fungi incertae sedis</taxon>
        <taxon>Blastocladiomycota</taxon>
        <taxon>Blastocladiomycetes</taxon>
        <taxon>Blastocladiales</taxon>
        <taxon>Catenariaceae</taxon>
        <taxon>Catenaria</taxon>
    </lineage>
</organism>
<keyword evidence="10" id="KW-1185">Reference proteome</keyword>
<feature type="compositionally biased region" description="Low complexity" evidence="7">
    <location>
        <begin position="306"/>
        <end position="324"/>
    </location>
</feature>
<dbReference type="GO" id="GO:0004674">
    <property type="term" value="F:protein serine/threonine kinase activity"/>
    <property type="evidence" value="ECO:0007669"/>
    <property type="project" value="UniProtKB-KW"/>
</dbReference>
<dbReference type="InterPro" id="IPR008271">
    <property type="entry name" value="Ser/Thr_kinase_AS"/>
</dbReference>
<evidence type="ECO:0000259" key="8">
    <source>
        <dbReference type="PROSITE" id="PS50011"/>
    </source>
</evidence>
<feature type="compositionally biased region" description="Low complexity" evidence="7">
    <location>
        <begin position="140"/>
        <end position="153"/>
    </location>
</feature>
<evidence type="ECO:0000313" key="10">
    <source>
        <dbReference type="Proteomes" id="UP000193411"/>
    </source>
</evidence>
<evidence type="ECO:0000313" key="9">
    <source>
        <dbReference type="EMBL" id="ORZ41555.1"/>
    </source>
</evidence>
<evidence type="ECO:0000256" key="4">
    <source>
        <dbReference type="ARBA" id="ARBA00022777"/>
    </source>
</evidence>
<dbReference type="Pfam" id="PF00069">
    <property type="entry name" value="Pkinase"/>
    <property type="match status" value="1"/>
</dbReference>
<comment type="caution">
    <text evidence="9">The sequence shown here is derived from an EMBL/GenBank/DDBJ whole genome shotgun (WGS) entry which is preliminary data.</text>
</comment>
<dbReference type="CDD" id="cd14134">
    <property type="entry name" value="PKc_CLK"/>
    <property type="match status" value="1"/>
</dbReference>
<feature type="compositionally biased region" description="Low complexity" evidence="7">
    <location>
        <begin position="801"/>
        <end position="810"/>
    </location>
</feature>
<name>A0A1Y2I3V7_9FUNG</name>
<sequence>MSHSHSHSHSHPHSHSHSRANGNSTCPLLPTHRHNEGRQTAANKGPVQSHCRILFQPALALALALAADQQRTAIITHSHFSNSKQQQQQLSQYLNQSQNHNPQYTMASSYHHAAQAVHSYNNHPPPHPTLNSDPEIPTHTTGGSSSSASASTSIKRRRPYYEVQHVHDPNTGRSREVIVIDDGDSGEPPPSQSHYQQPHQQQLHSPYASPSQHSVQLPAAPSLQQQQSAASAANARPKRQLRPRAGQANQQQQVLDSPSQHPQLLSAALASTIGYSNGSGSGAVPSNDPAYVAPPATKRRRRDEPAASTNTAPAATATRQQQQPYSVYNTAPTNANAAPAPLPAAPIPIPPPVSSSIAKAPASSAAHPPYDDKDGHYIVTAGDVLQNTYSVLKQLGQGTFGKVAECIDLRHNRRVAVKIVRAIQKYHDAALGEIRVLNTLRKNDPDNRHQCIQLLTDFDYRKHKCMVFPLLGPSLFDFLKDNQFQPFTLAQVREIAIQLIDSVSYLHRLKIIHTDLKPENILLLSADSITWTPLTQHFNMSRKVQAKPCSSQKILKSLHIKVIDFGSATFDNEYKSSVVSTRHYRAPEIMLELGWSFACDMWSVGCILVELLIGEALFQTHENIEHLAMMEMILGMFQDELVQRSRRKHSWFHQPEIVAGGPSGQVKVCKVHFPLPDTKRDAKTFVKSLKTLKDICEMQGRSRANANVVIVDPTQAPAGLAGSAASSPTSSSSSASNHPPYIPPPPHSAASFSHFHSLVQRLLIFDPRHRLTAKHALQHPFFEHIAHPLSRLPQPALVPGHQHLQQQQQQRMSPVGRYPSNSSTGAYGTYTHAQQFAQQHQHHHSASPASSSGPLPPRASMMAVGGPTSGYLPGIIIWPRRSVPADSKRTAWVATAHT</sequence>
<proteinExistence type="predicted"/>
<dbReference type="OrthoDB" id="283111at2759"/>
<keyword evidence="4 9" id="KW-0418">Kinase</keyword>
<protein>
    <submittedName>
        <fullName evidence="9">Kinase-like domain-containing protein</fullName>
    </submittedName>
</protein>
<evidence type="ECO:0000256" key="3">
    <source>
        <dbReference type="ARBA" id="ARBA00022741"/>
    </source>
</evidence>
<feature type="compositionally biased region" description="Low complexity" evidence="7">
    <location>
        <begin position="192"/>
        <end position="207"/>
    </location>
</feature>
<dbReference type="PROSITE" id="PS00107">
    <property type="entry name" value="PROTEIN_KINASE_ATP"/>
    <property type="match status" value="1"/>
</dbReference>
<evidence type="ECO:0000256" key="7">
    <source>
        <dbReference type="SAM" id="MobiDB-lite"/>
    </source>
</evidence>
<dbReference type="InterPro" id="IPR017441">
    <property type="entry name" value="Protein_kinase_ATP_BS"/>
</dbReference>
<keyword evidence="3 6" id="KW-0547">Nucleotide-binding</keyword>
<dbReference type="Proteomes" id="UP000193411">
    <property type="component" value="Unassembled WGS sequence"/>
</dbReference>
<dbReference type="GO" id="GO:0043484">
    <property type="term" value="P:regulation of RNA splicing"/>
    <property type="evidence" value="ECO:0007669"/>
    <property type="project" value="TreeGrafter"/>
</dbReference>
<feature type="compositionally biased region" description="Polar residues" evidence="7">
    <location>
        <begin position="247"/>
        <end position="261"/>
    </location>
</feature>
<dbReference type="SUPFAM" id="SSF56112">
    <property type="entry name" value="Protein kinase-like (PK-like)"/>
    <property type="match status" value="1"/>
</dbReference>
<evidence type="ECO:0000256" key="2">
    <source>
        <dbReference type="ARBA" id="ARBA00022679"/>
    </source>
</evidence>
<feature type="region of interest" description="Disordered" evidence="7">
    <location>
        <begin position="118"/>
        <end position="261"/>
    </location>
</feature>
<dbReference type="InterPro" id="IPR011009">
    <property type="entry name" value="Kinase-like_dom_sf"/>
</dbReference>
<dbReference type="GO" id="GO:0005634">
    <property type="term" value="C:nucleus"/>
    <property type="evidence" value="ECO:0007669"/>
    <property type="project" value="TreeGrafter"/>
</dbReference>
<keyword evidence="2" id="KW-0808">Transferase</keyword>
<dbReference type="Gene3D" id="3.30.200.20">
    <property type="entry name" value="Phosphorylase Kinase, domain 1"/>
    <property type="match status" value="1"/>
</dbReference>
<feature type="region of interest" description="Disordered" evidence="7">
    <location>
        <begin position="1"/>
        <end position="44"/>
    </location>
</feature>
<dbReference type="GO" id="GO:0005524">
    <property type="term" value="F:ATP binding"/>
    <property type="evidence" value="ECO:0007669"/>
    <property type="project" value="UniProtKB-UniRule"/>
</dbReference>
<feature type="region of interest" description="Disordered" evidence="7">
    <location>
        <begin position="279"/>
        <end position="324"/>
    </location>
</feature>